<keyword evidence="2" id="KW-1185">Reference proteome</keyword>
<accession>A0ABS7B8N7</accession>
<comment type="caution">
    <text evidence="1">The sequence shown here is derived from an EMBL/GenBank/DDBJ whole genome shotgun (WGS) entry which is preliminary data.</text>
</comment>
<proteinExistence type="predicted"/>
<reference evidence="1 2" key="1">
    <citation type="journal article" date="2013" name="Antonie Van Leeuwenhoek">
        <title>Actinoplanes hulinensis sp. nov., a novel actinomycete isolated from soybean root (Glycine max (L.) Merr).</title>
        <authorList>
            <person name="Shen Y."/>
            <person name="Liu C."/>
            <person name="Wang X."/>
            <person name="Zhao J."/>
            <person name="Jia F."/>
            <person name="Zhang Y."/>
            <person name="Wang L."/>
            <person name="Yang D."/>
            <person name="Xiang W."/>
        </authorList>
    </citation>
    <scope>NUCLEOTIDE SEQUENCE [LARGE SCALE GENOMIC DNA]</scope>
    <source>
        <strain evidence="1 2">NEAU-M9</strain>
    </source>
</reference>
<evidence type="ECO:0000313" key="1">
    <source>
        <dbReference type="EMBL" id="MBW6437001.1"/>
    </source>
</evidence>
<organism evidence="1 2">
    <name type="scientific">Actinoplanes hulinensis</name>
    <dbReference type="NCBI Taxonomy" id="1144547"/>
    <lineage>
        <taxon>Bacteria</taxon>
        <taxon>Bacillati</taxon>
        <taxon>Actinomycetota</taxon>
        <taxon>Actinomycetes</taxon>
        <taxon>Micromonosporales</taxon>
        <taxon>Micromonosporaceae</taxon>
        <taxon>Actinoplanes</taxon>
    </lineage>
</organism>
<dbReference type="EMBL" id="JAHXZI010000013">
    <property type="protein sequence ID" value="MBW6437001.1"/>
    <property type="molecule type" value="Genomic_DNA"/>
</dbReference>
<gene>
    <name evidence="1" type="ORF">KZ829_24975</name>
</gene>
<protein>
    <submittedName>
        <fullName evidence="1">Uncharacterized protein</fullName>
    </submittedName>
</protein>
<sequence length="267" mass="28895">MIFFFARVSRAAIAGSETRNACAISPVPYRRARHHGVRTGPAPLCARCRETAQKIFDEYRDQPNTSAVVVCSRPDGTYVDPALWVPAAPVPPAPTPLLTAGHKVCVTGPGRPVTGTALTTALADGNGEELIYQYERLGGGETMNVGGSPPLEFRPGDLAPGASYRWRARVDDIADRASSRYTISLSGAQRRRLRKGTDIGTTTARMTRTGVRWTDLLSQLEQSAFFADEVAIEIGDESPRQDGIAYRRLLGELSVELGGPLHPRHLG</sequence>
<dbReference type="RefSeq" id="WP_220146341.1">
    <property type="nucleotide sequence ID" value="NZ_JAHXZI010000013.1"/>
</dbReference>
<name>A0ABS7B8N7_9ACTN</name>
<evidence type="ECO:0000313" key="2">
    <source>
        <dbReference type="Proteomes" id="UP001519863"/>
    </source>
</evidence>
<dbReference type="Proteomes" id="UP001519863">
    <property type="component" value="Unassembled WGS sequence"/>
</dbReference>